<sequence>MSLGFLLPEEGVADLLTSWPDEPRVYERDAGDFDRNVTADRLNEYVDTGCVPATEIAVVKAPGPSLNQNAHLTNGRTDPVKLRRLYENGFTIRLGNLQRVIPLMAAVSRAIQRETGYSNYIHAFLTPPANQGLRHQWDQQMAVIVQTAGVKRWRLWRPPVEAPMREYNESWRVWRESYIPDWEAAGPDMEIDLRAGQSLLLPRGWVHNPYVADAQTHSVHLTFAIRERTPLWLAEKLIQGAIEDPEFRRIVLPGDLNGSALTEHLRETRRALVRYLNGLDLNMLTPAVRRAAMTELDYST</sequence>
<evidence type="ECO:0000256" key="2">
    <source>
        <dbReference type="ARBA" id="ARBA00022723"/>
    </source>
</evidence>
<keyword evidence="3" id="KW-0408">Iron</keyword>
<dbReference type="PANTHER" id="PTHR13096">
    <property type="entry name" value="MINA53 MYC INDUCED NUCLEAR ANTIGEN"/>
    <property type="match status" value="1"/>
</dbReference>
<name>A0ABU2MJ09_9ACTN</name>
<keyword evidence="2" id="KW-0479">Metal-binding</keyword>
<protein>
    <submittedName>
        <fullName evidence="5">Cupin domain-containing protein</fullName>
    </submittedName>
</protein>
<comment type="caution">
    <text evidence="5">The sequence shown here is derived from an EMBL/GenBank/DDBJ whole genome shotgun (WGS) entry which is preliminary data.</text>
</comment>
<dbReference type="EMBL" id="JAVREL010000001">
    <property type="protein sequence ID" value="MDT0341583.1"/>
    <property type="molecule type" value="Genomic_DNA"/>
</dbReference>
<dbReference type="Gene3D" id="2.60.120.650">
    <property type="entry name" value="Cupin"/>
    <property type="match status" value="1"/>
</dbReference>
<evidence type="ECO:0000256" key="1">
    <source>
        <dbReference type="ARBA" id="ARBA00001954"/>
    </source>
</evidence>
<dbReference type="Proteomes" id="UP001183246">
    <property type="component" value="Unassembled WGS sequence"/>
</dbReference>
<organism evidence="5 6">
    <name type="scientific">Streptomyces litchfieldiae</name>
    <dbReference type="NCBI Taxonomy" id="3075543"/>
    <lineage>
        <taxon>Bacteria</taxon>
        <taxon>Bacillati</taxon>
        <taxon>Actinomycetota</taxon>
        <taxon>Actinomycetes</taxon>
        <taxon>Kitasatosporales</taxon>
        <taxon>Streptomycetaceae</taxon>
        <taxon>Streptomyces</taxon>
    </lineage>
</organism>
<dbReference type="Pfam" id="PF08007">
    <property type="entry name" value="JmjC_2"/>
    <property type="match status" value="1"/>
</dbReference>
<dbReference type="InterPro" id="IPR003347">
    <property type="entry name" value="JmjC_dom"/>
</dbReference>
<dbReference type="SUPFAM" id="SSF51197">
    <property type="entry name" value="Clavaminate synthase-like"/>
    <property type="match status" value="1"/>
</dbReference>
<evidence type="ECO:0000313" key="5">
    <source>
        <dbReference type="EMBL" id="MDT0341583.1"/>
    </source>
</evidence>
<keyword evidence="6" id="KW-1185">Reference proteome</keyword>
<dbReference type="InterPro" id="IPR039994">
    <property type="entry name" value="NO66-like"/>
</dbReference>
<proteinExistence type="predicted"/>
<dbReference type="RefSeq" id="WP_311702706.1">
    <property type="nucleotide sequence ID" value="NZ_JAVREL010000001.1"/>
</dbReference>
<evidence type="ECO:0000259" key="4">
    <source>
        <dbReference type="PROSITE" id="PS51184"/>
    </source>
</evidence>
<feature type="domain" description="JmjC" evidence="4">
    <location>
        <begin position="90"/>
        <end position="242"/>
    </location>
</feature>
<comment type="cofactor">
    <cofactor evidence="1">
        <name>Fe(2+)</name>
        <dbReference type="ChEBI" id="CHEBI:29033"/>
    </cofactor>
</comment>
<dbReference type="PANTHER" id="PTHR13096:SF9">
    <property type="entry name" value="BIFUNCTIONAL LYSINE-SPECIFIC DEMETHYLASE AND HISTIDYL-HYDROXYLASE"/>
    <property type="match status" value="1"/>
</dbReference>
<evidence type="ECO:0000313" key="6">
    <source>
        <dbReference type="Proteomes" id="UP001183246"/>
    </source>
</evidence>
<dbReference type="PROSITE" id="PS51184">
    <property type="entry name" value="JMJC"/>
    <property type="match status" value="1"/>
</dbReference>
<reference evidence="6" key="1">
    <citation type="submission" date="2023-07" db="EMBL/GenBank/DDBJ databases">
        <title>30 novel species of actinomycetes from the DSMZ collection.</title>
        <authorList>
            <person name="Nouioui I."/>
        </authorList>
    </citation>
    <scope>NUCLEOTIDE SEQUENCE [LARGE SCALE GENOMIC DNA]</scope>
    <source>
        <strain evidence="6">DSM 44938</strain>
    </source>
</reference>
<evidence type="ECO:0000256" key="3">
    <source>
        <dbReference type="ARBA" id="ARBA00023004"/>
    </source>
</evidence>
<accession>A0ABU2MJ09</accession>
<gene>
    <name evidence="5" type="ORF">RM590_02840</name>
</gene>